<sequence length="61" mass="6649">MPGVTVGLMTLEKFAEAVGLPQGVVLGHLNRGILPTVTLGRRRLINVVALQRELARKEFVL</sequence>
<comment type="caution">
    <text evidence="1">The sequence shown here is derived from an EMBL/GenBank/DDBJ whole genome shotgun (WGS) entry which is preliminary data.</text>
</comment>
<gene>
    <name evidence="1" type="ORF">GJ699_13605</name>
</gene>
<keyword evidence="2" id="KW-1185">Reference proteome</keyword>
<organism evidence="1 2">
    <name type="scientific">Duganella guangzhouensis</name>
    <dbReference type="NCBI Taxonomy" id="2666084"/>
    <lineage>
        <taxon>Bacteria</taxon>
        <taxon>Pseudomonadati</taxon>
        <taxon>Pseudomonadota</taxon>
        <taxon>Betaproteobacteria</taxon>
        <taxon>Burkholderiales</taxon>
        <taxon>Oxalobacteraceae</taxon>
        <taxon>Telluria group</taxon>
        <taxon>Duganella</taxon>
    </lineage>
</organism>
<protein>
    <recommendedName>
        <fullName evidence="3">DNA-binding protein</fullName>
    </recommendedName>
</protein>
<accession>A0A6I2L367</accession>
<dbReference type="EMBL" id="WKJK01000006">
    <property type="protein sequence ID" value="MRW91026.1"/>
    <property type="molecule type" value="Genomic_DNA"/>
</dbReference>
<dbReference type="Proteomes" id="UP000433309">
    <property type="component" value="Unassembled WGS sequence"/>
</dbReference>
<evidence type="ECO:0000313" key="1">
    <source>
        <dbReference type="EMBL" id="MRW91026.1"/>
    </source>
</evidence>
<evidence type="ECO:0008006" key="3">
    <source>
        <dbReference type="Google" id="ProtNLM"/>
    </source>
</evidence>
<reference evidence="1 2" key="1">
    <citation type="submission" date="2019-11" db="EMBL/GenBank/DDBJ databases">
        <title>Novel species isolated from a subtropical stream in China.</title>
        <authorList>
            <person name="Lu H."/>
        </authorList>
    </citation>
    <scope>NUCLEOTIDE SEQUENCE [LARGE SCALE GENOMIC DNA]</scope>
    <source>
        <strain evidence="1 2">FT80W</strain>
    </source>
</reference>
<proteinExistence type="predicted"/>
<name>A0A6I2L367_9BURK</name>
<evidence type="ECO:0000313" key="2">
    <source>
        <dbReference type="Proteomes" id="UP000433309"/>
    </source>
</evidence>
<dbReference type="AlphaFoldDB" id="A0A6I2L367"/>